<reference evidence="1 2" key="1">
    <citation type="journal article" date="2016" name="ISME J.">
        <title>Integrated multi-omics analyses reveal the biochemical mechanisms and phylogenetic relevance of anaerobic androgen biodegradation in the environment.</title>
        <authorList>
            <person name="Yang F.C."/>
            <person name="Chen Y.L."/>
            <person name="Tang S.L."/>
            <person name="Yu C.P."/>
            <person name="Wang P.H."/>
            <person name="Ismail W."/>
            <person name="Wang C.H."/>
            <person name="Ding J.Y."/>
            <person name="Yang C.Y."/>
            <person name="Yang C.Y."/>
            <person name="Chiang Y.R."/>
        </authorList>
    </citation>
    <scope>NUCLEOTIDE SEQUENCE [LARGE SCALE GENOMIC DNA]</scope>
    <source>
        <strain evidence="1 2">DSM 13999</strain>
    </source>
</reference>
<protein>
    <submittedName>
        <fullName evidence="1">Uncharacterized protein</fullName>
    </submittedName>
</protein>
<name>A0A656Z843_9PROT</name>
<gene>
    <name evidence="1" type="ORF">ACY05_01155</name>
</gene>
<proteinExistence type="predicted"/>
<accession>A0A656Z843</accession>
<evidence type="ECO:0000313" key="1">
    <source>
        <dbReference type="EMBL" id="KYC29200.1"/>
    </source>
</evidence>
<keyword evidence="2" id="KW-1185">Reference proteome</keyword>
<comment type="caution">
    <text evidence="1">The sequence shown here is derived from an EMBL/GenBank/DDBJ whole genome shotgun (WGS) entry which is preliminary data.</text>
</comment>
<dbReference type="AlphaFoldDB" id="A0A656Z843"/>
<dbReference type="PANTHER" id="PTHR38075">
    <property type="entry name" value="DUF4139 DOMAIN-CONTAINING PROTEIN"/>
    <property type="match status" value="1"/>
</dbReference>
<dbReference type="EMBL" id="LFZK01000001">
    <property type="protein sequence ID" value="KYC29200.1"/>
    <property type="molecule type" value="Genomic_DNA"/>
</dbReference>
<dbReference type="Pfam" id="PF13598">
    <property type="entry name" value="DUF4139"/>
    <property type="match status" value="1"/>
</dbReference>
<dbReference type="InterPro" id="IPR037291">
    <property type="entry name" value="DUF4139"/>
</dbReference>
<evidence type="ECO:0000313" key="2">
    <source>
        <dbReference type="Proteomes" id="UP000243416"/>
    </source>
</evidence>
<dbReference type="Proteomes" id="UP000243416">
    <property type="component" value="Unassembled WGS sequence"/>
</dbReference>
<dbReference type="PANTHER" id="PTHR38075:SF1">
    <property type="entry name" value="DUF4139 DOMAIN-CONTAINING PROTEIN"/>
    <property type="match status" value="1"/>
</dbReference>
<dbReference type="RefSeq" id="WP_067169671.1">
    <property type="nucleotide sequence ID" value="NZ_LFZK01000001.1"/>
</dbReference>
<organism evidence="1 2">
    <name type="scientific">Sterolibacterium denitrificans</name>
    <dbReference type="NCBI Taxonomy" id="157592"/>
    <lineage>
        <taxon>Bacteria</taxon>
        <taxon>Pseudomonadati</taxon>
        <taxon>Pseudomonadota</taxon>
        <taxon>Betaproteobacteria</taxon>
        <taxon>Nitrosomonadales</taxon>
        <taxon>Sterolibacteriaceae</taxon>
        <taxon>Sterolibacterium</taxon>
    </lineage>
</organism>
<sequence>MSKSESRQIVLAMLGTLFCLHAATAAAADELVSTLADQKQLAITIYNQDLALIKDSRSVVLERGENALAWRDVSARMRPETALLRNPARPESFRLIEQNFDFDLLTPQKLLEKHVGRSLRVIKTHPSSGAETSEEATLLSANGGTVLQFADRIEAHPPGRLAYQTLPDNLRAQPTLVIRLDTAEAGRQALELAYLSAGLSWKADYVGELSADEKRLDLNGWVTLTNQSGASYPHARLQLVAGDVNRVRDDMERRTMLRAMPMAAAAGAEGMQEENLFEYHLYSFERPTSIADNQTKQVALLSAPQVAVRKEYRLQGEEYLYHDLQSEIARKLKVGVFMEFDNRSPNLGLPLPKGILRVYKRDSNGNAQFIGEDRIDHTPKNETVRIKLGDAFDVTAEKKQTDFKRIAASGRGSSGVIETAFEITLKNAGNEAISVDVVEPIPGDWSMLAENLAHTKASANQARWRVPVPAQGSKLLSYRIRTKF</sequence>